<comment type="caution">
    <text evidence="1">The sequence shown here is derived from an EMBL/GenBank/DDBJ whole genome shotgun (WGS) entry which is preliminary data.</text>
</comment>
<organism evidence="1 2">
    <name type="scientific">Eumeta variegata</name>
    <name type="common">Bagworm moth</name>
    <name type="synonym">Eumeta japonica</name>
    <dbReference type="NCBI Taxonomy" id="151549"/>
    <lineage>
        <taxon>Eukaryota</taxon>
        <taxon>Metazoa</taxon>
        <taxon>Ecdysozoa</taxon>
        <taxon>Arthropoda</taxon>
        <taxon>Hexapoda</taxon>
        <taxon>Insecta</taxon>
        <taxon>Pterygota</taxon>
        <taxon>Neoptera</taxon>
        <taxon>Endopterygota</taxon>
        <taxon>Lepidoptera</taxon>
        <taxon>Glossata</taxon>
        <taxon>Ditrysia</taxon>
        <taxon>Tineoidea</taxon>
        <taxon>Psychidae</taxon>
        <taxon>Oiketicinae</taxon>
        <taxon>Eumeta</taxon>
    </lineage>
</organism>
<dbReference type="EMBL" id="BGZK01001763">
    <property type="protein sequence ID" value="GBP85852.1"/>
    <property type="molecule type" value="Genomic_DNA"/>
</dbReference>
<proteinExistence type="predicted"/>
<gene>
    <name evidence="1" type="ORF">EVAR_68125_1</name>
</gene>
<sequence>MRSVPAHEAVAYVPADQEGDARAMWKLSYGIIIKCGFSVCKMTTDIVHKIKCKRKAVSVDFTGYTLSMHYAVQSFNVNPRRSSSSATRCEVRSAGCDFGSRRSGLPTRISC</sequence>
<dbReference type="AlphaFoldDB" id="A0A4C1ZEN3"/>
<name>A0A4C1ZEN3_EUMVA</name>
<accession>A0A4C1ZEN3</accession>
<reference evidence="1 2" key="1">
    <citation type="journal article" date="2019" name="Commun. Biol.">
        <title>The bagworm genome reveals a unique fibroin gene that provides high tensile strength.</title>
        <authorList>
            <person name="Kono N."/>
            <person name="Nakamura H."/>
            <person name="Ohtoshi R."/>
            <person name="Tomita M."/>
            <person name="Numata K."/>
            <person name="Arakawa K."/>
        </authorList>
    </citation>
    <scope>NUCLEOTIDE SEQUENCE [LARGE SCALE GENOMIC DNA]</scope>
</reference>
<keyword evidence="2" id="KW-1185">Reference proteome</keyword>
<dbReference type="Proteomes" id="UP000299102">
    <property type="component" value="Unassembled WGS sequence"/>
</dbReference>
<protein>
    <submittedName>
        <fullName evidence="1">Uncharacterized protein</fullName>
    </submittedName>
</protein>
<evidence type="ECO:0000313" key="1">
    <source>
        <dbReference type="EMBL" id="GBP85852.1"/>
    </source>
</evidence>
<evidence type="ECO:0000313" key="2">
    <source>
        <dbReference type="Proteomes" id="UP000299102"/>
    </source>
</evidence>